<gene>
    <name evidence="3" type="ORF">CVT25_001573</name>
</gene>
<protein>
    <submittedName>
        <fullName evidence="3">Uncharacterized protein</fullName>
    </submittedName>
</protein>
<dbReference type="Proteomes" id="UP000283269">
    <property type="component" value="Unassembled WGS sequence"/>
</dbReference>
<dbReference type="OrthoDB" id="3049734at2759"/>
<evidence type="ECO:0000313" key="3">
    <source>
        <dbReference type="EMBL" id="PPQ80612.1"/>
    </source>
</evidence>
<comment type="caution">
    <text evidence="3">The sequence shown here is derived from an EMBL/GenBank/DDBJ whole genome shotgun (WGS) entry which is preliminary data.</text>
</comment>
<organism evidence="3 4">
    <name type="scientific">Psilocybe cyanescens</name>
    <dbReference type="NCBI Taxonomy" id="93625"/>
    <lineage>
        <taxon>Eukaryota</taxon>
        <taxon>Fungi</taxon>
        <taxon>Dikarya</taxon>
        <taxon>Basidiomycota</taxon>
        <taxon>Agaricomycotina</taxon>
        <taxon>Agaricomycetes</taxon>
        <taxon>Agaricomycetidae</taxon>
        <taxon>Agaricales</taxon>
        <taxon>Agaricineae</taxon>
        <taxon>Strophariaceae</taxon>
        <taxon>Psilocybe</taxon>
    </lineage>
</organism>
<feature type="transmembrane region" description="Helical" evidence="2">
    <location>
        <begin position="40"/>
        <end position="64"/>
    </location>
</feature>
<feature type="region of interest" description="Disordered" evidence="1">
    <location>
        <begin position="85"/>
        <end position="115"/>
    </location>
</feature>
<name>A0A409WQ41_PSICY</name>
<proteinExistence type="predicted"/>
<evidence type="ECO:0000256" key="2">
    <source>
        <dbReference type="SAM" id="Phobius"/>
    </source>
</evidence>
<keyword evidence="2" id="KW-0472">Membrane</keyword>
<keyword evidence="4" id="KW-1185">Reference proteome</keyword>
<dbReference type="InParanoid" id="A0A409WQ41"/>
<evidence type="ECO:0000256" key="1">
    <source>
        <dbReference type="SAM" id="MobiDB-lite"/>
    </source>
</evidence>
<evidence type="ECO:0000313" key="4">
    <source>
        <dbReference type="Proteomes" id="UP000283269"/>
    </source>
</evidence>
<keyword evidence="2" id="KW-1133">Transmembrane helix</keyword>
<reference evidence="3 4" key="1">
    <citation type="journal article" date="2018" name="Evol. Lett.">
        <title>Horizontal gene cluster transfer increased hallucinogenic mushroom diversity.</title>
        <authorList>
            <person name="Reynolds H.T."/>
            <person name="Vijayakumar V."/>
            <person name="Gluck-Thaler E."/>
            <person name="Korotkin H.B."/>
            <person name="Matheny P.B."/>
            <person name="Slot J.C."/>
        </authorList>
    </citation>
    <scope>NUCLEOTIDE SEQUENCE [LARGE SCALE GENOMIC DNA]</scope>
    <source>
        <strain evidence="3 4">2631</strain>
    </source>
</reference>
<dbReference type="EMBL" id="NHYD01003320">
    <property type="protein sequence ID" value="PPQ80612.1"/>
    <property type="molecule type" value="Genomic_DNA"/>
</dbReference>
<dbReference type="AlphaFoldDB" id="A0A409WQ41"/>
<sequence length="115" mass="12555">MPPSYESLSTEEDSEEKFLVKSDHDFTSYNARKPSSKLTIFAYVLIALTIIFAGTNLATAITAIRVMHANNAAIDTLPRPNIFVGLPKNPQATRPGATVEHGHSHSHSDCKSFAK</sequence>
<keyword evidence="2" id="KW-0812">Transmembrane</keyword>
<accession>A0A409WQ41</accession>
<feature type="compositionally biased region" description="Basic and acidic residues" evidence="1">
    <location>
        <begin position="100"/>
        <end position="115"/>
    </location>
</feature>